<dbReference type="RefSeq" id="WP_281468447.1">
    <property type="nucleotide sequence ID" value="NZ_CP124535.1"/>
</dbReference>
<dbReference type="Pfam" id="PF01636">
    <property type="entry name" value="APH"/>
    <property type="match status" value="1"/>
</dbReference>
<dbReference type="Proteomes" id="UP001230978">
    <property type="component" value="Chromosome"/>
</dbReference>
<name>A0ABY8QAI0_9RHOB</name>
<gene>
    <name evidence="3" type="ORF">QF092_05665</name>
</gene>
<sequence>MTDPVEKVLALWGLSGAECRLVAGRENRVFRVVAPWGTAALRLRRPGYRSDAELRSELDWMAAMRKAGLSVPQPIASASGALLEQVEGFRVDLLQWLPGQPLREGRAPLALSDAPAVFARLGAEMARFHAACDAWTPPEGFIRLRWDAEGLLGKAPIWGQFWDNPTLSADQRAFFLRFREKAAAELARIGGALDLGLIHADLVGENVLLDGDRLHLIDFDDGGWGFRLFDIATALLKHRQEPDYPALEAALLAGYGQLRAVDAAPLPLFMALRAVTYLGWIVPRLREDGGTARNARFIADAEVMCARWLDAQG</sequence>
<comment type="similarity">
    <text evidence="1">Belongs to the pseudomonas-type ThrB family.</text>
</comment>
<dbReference type="PANTHER" id="PTHR21064">
    <property type="entry name" value="AMINOGLYCOSIDE PHOSPHOTRANSFERASE DOMAIN-CONTAINING PROTEIN-RELATED"/>
    <property type="match status" value="1"/>
</dbReference>
<dbReference type="InterPro" id="IPR011009">
    <property type="entry name" value="Kinase-like_dom_sf"/>
</dbReference>
<evidence type="ECO:0000313" key="4">
    <source>
        <dbReference type="Proteomes" id="UP001230978"/>
    </source>
</evidence>
<dbReference type="InterPro" id="IPR050249">
    <property type="entry name" value="Pseudomonas-type_ThrB"/>
</dbReference>
<evidence type="ECO:0000256" key="1">
    <source>
        <dbReference type="ARBA" id="ARBA00038240"/>
    </source>
</evidence>
<protein>
    <submittedName>
        <fullName evidence="3">Phosphotransferase</fullName>
    </submittedName>
</protein>
<proteinExistence type="inferred from homology"/>
<feature type="domain" description="Aminoglycoside phosphotransferase" evidence="2">
    <location>
        <begin position="21"/>
        <end position="259"/>
    </location>
</feature>
<reference evidence="3 4" key="1">
    <citation type="submission" date="2023-04" db="EMBL/GenBank/DDBJ databases">
        <title>YMD61, complete Genome.</title>
        <authorList>
            <person name="Zhang J."/>
        </authorList>
    </citation>
    <scope>NUCLEOTIDE SEQUENCE [LARGE SCALE GENOMIC DNA]</scope>
    <source>
        <strain evidence="3 4">YMD61</strain>
    </source>
</reference>
<keyword evidence="4" id="KW-1185">Reference proteome</keyword>
<accession>A0ABY8QAI0</accession>
<evidence type="ECO:0000259" key="2">
    <source>
        <dbReference type="Pfam" id="PF01636"/>
    </source>
</evidence>
<dbReference type="InterPro" id="IPR002575">
    <property type="entry name" value="Aminoglycoside_PTrfase"/>
</dbReference>
<dbReference type="Gene3D" id="3.90.1200.10">
    <property type="match status" value="1"/>
</dbReference>
<evidence type="ECO:0000313" key="3">
    <source>
        <dbReference type="EMBL" id="WGV17290.1"/>
    </source>
</evidence>
<dbReference type="Gene3D" id="3.30.200.20">
    <property type="entry name" value="Phosphorylase Kinase, domain 1"/>
    <property type="match status" value="1"/>
</dbReference>
<dbReference type="EMBL" id="CP124535">
    <property type="protein sequence ID" value="WGV17290.1"/>
    <property type="molecule type" value="Genomic_DNA"/>
</dbReference>
<dbReference type="SUPFAM" id="SSF56112">
    <property type="entry name" value="Protein kinase-like (PK-like)"/>
    <property type="match status" value="1"/>
</dbReference>
<organism evidence="3 4">
    <name type="scientific">Fuscovulum ytuae</name>
    <dbReference type="NCBI Taxonomy" id="3042299"/>
    <lineage>
        <taxon>Bacteria</taxon>
        <taxon>Pseudomonadati</taxon>
        <taxon>Pseudomonadota</taxon>
        <taxon>Alphaproteobacteria</taxon>
        <taxon>Rhodobacterales</taxon>
        <taxon>Paracoccaceae</taxon>
        <taxon>Fuscovulum</taxon>
    </lineage>
</organism>
<dbReference type="PANTHER" id="PTHR21064:SF6">
    <property type="entry name" value="AMINOGLYCOSIDE PHOSPHOTRANSFERASE DOMAIN-CONTAINING PROTEIN"/>
    <property type="match status" value="1"/>
</dbReference>